<evidence type="ECO:0000256" key="1">
    <source>
        <dbReference type="SAM" id="SignalP"/>
    </source>
</evidence>
<sequence length="67" mass="7724">MNISLCLFVIIFIYVVQLGDVWSCGVTLSVMLVGAYPFEDPKNFRKTINRIMVVQYKIPNYVHITPD</sequence>
<feature type="signal peptide" evidence="1">
    <location>
        <begin position="1"/>
        <end position="18"/>
    </location>
</feature>
<dbReference type="AlphaFoldDB" id="A0A5N5NN39"/>
<keyword evidence="3" id="KW-1185">Reference proteome</keyword>
<dbReference type="Proteomes" id="UP000326939">
    <property type="component" value="Chromosome 2"/>
</dbReference>
<evidence type="ECO:0000313" key="2">
    <source>
        <dbReference type="EMBL" id="KAB5568954.1"/>
    </source>
</evidence>
<proteinExistence type="predicted"/>
<dbReference type="InterPro" id="IPR011009">
    <property type="entry name" value="Kinase-like_dom_sf"/>
</dbReference>
<organism evidence="2 3">
    <name type="scientific">Salix brachista</name>
    <dbReference type="NCBI Taxonomy" id="2182728"/>
    <lineage>
        <taxon>Eukaryota</taxon>
        <taxon>Viridiplantae</taxon>
        <taxon>Streptophyta</taxon>
        <taxon>Embryophyta</taxon>
        <taxon>Tracheophyta</taxon>
        <taxon>Spermatophyta</taxon>
        <taxon>Magnoliopsida</taxon>
        <taxon>eudicotyledons</taxon>
        <taxon>Gunneridae</taxon>
        <taxon>Pentapetalae</taxon>
        <taxon>rosids</taxon>
        <taxon>fabids</taxon>
        <taxon>Malpighiales</taxon>
        <taxon>Salicaceae</taxon>
        <taxon>Saliceae</taxon>
        <taxon>Salix</taxon>
    </lineage>
</organism>
<name>A0A5N5NN39_9ROSI</name>
<keyword evidence="1" id="KW-0732">Signal</keyword>
<evidence type="ECO:0000313" key="3">
    <source>
        <dbReference type="Proteomes" id="UP000326939"/>
    </source>
</evidence>
<dbReference type="SUPFAM" id="SSF56112">
    <property type="entry name" value="Protein kinase-like (PK-like)"/>
    <property type="match status" value="1"/>
</dbReference>
<reference evidence="3" key="1">
    <citation type="journal article" date="2019" name="Gigascience">
        <title>De novo genome assembly of the endangered Acer yangbiense, a plant species with extremely small populations endemic to Yunnan Province, China.</title>
        <authorList>
            <person name="Yang J."/>
            <person name="Wariss H.M."/>
            <person name="Tao L."/>
            <person name="Zhang R."/>
            <person name="Yun Q."/>
            <person name="Hollingsworth P."/>
            <person name="Dao Z."/>
            <person name="Luo G."/>
            <person name="Guo H."/>
            <person name="Ma Y."/>
            <person name="Sun W."/>
        </authorList>
    </citation>
    <scope>NUCLEOTIDE SEQUENCE [LARGE SCALE GENOMIC DNA]</scope>
    <source>
        <strain evidence="3">cv. br00</strain>
    </source>
</reference>
<dbReference type="EMBL" id="VDCV01000002">
    <property type="protein sequence ID" value="KAB5568954.1"/>
    <property type="molecule type" value="Genomic_DNA"/>
</dbReference>
<comment type="caution">
    <text evidence="2">The sequence shown here is derived from an EMBL/GenBank/DDBJ whole genome shotgun (WGS) entry which is preliminary data.</text>
</comment>
<accession>A0A5N5NN39</accession>
<gene>
    <name evidence="2" type="ORF">DKX38_002747</name>
</gene>
<feature type="chain" id="PRO_5024411876" description="Protein kinase domain-containing protein" evidence="1">
    <location>
        <begin position="19"/>
        <end position="67"/>
    </location>
</feature>
<protein>
    <recommendedName>
        <fullName evidence="4">Protein kinase domain-containing protein</fullName>
    </recommendedName>
</protein>
<evidence type="ECO:0008006" key="4">
    <source>
        <dbReference type="Google" id="ProtNLM"/>
    </source>
</evidence>
<dbReference type="Gene3D" id="1.10.510.10">
    <property type="entry name" value="Transferase(Phosphotransferase) domain 1"/>
    <property type="match status" value="1"/>
</dbReference>